<dbReference type="InterPro" id="IPR000515">
    <property type="entry name" value="MetI-like"/>
</dbReference>
<protein>
    <submittedName>
        <fullName evidence="9">ABC-type nitrate/sulfonate/bicarbonate transport system, permease component</fullName>
    </submittedName>
</protein>
<feature type="transmembrane region" description="Helical" evidence="7">
    <location>
        <begin position="67"/>
        <end position="87"/>
    </location>
</feature>
<proteinExistence type="inferred from homology"/>
<feature type="transmembrane region" description="Helical" evidence="7">
    <location>
        <begin position="108"/>
        <end position="134"/>
    </location>
</feature>
<evidence type="ECO:0000256" key="2">
    <source>
        <dbReference type="ARBA" id="ARBA00022448"/>
    </source>
</evidence>
<keyword evidence="10" id="KW-1185">Reference proteome</keyword>
<dbReference type="PANTHER" id="PTHR30151:SF0">
    <property type="entry name" value="ABC TRANSPORTER PERMEASE PROTEIN MJ0413-RELATED"/>
    <property type="match status" value="1"/>
</dbReference>
<dbReference type="PROSITE" id="PS50928">
    <property type="entry name" value="ABC_TM1"/>
    <property type="match status" value="1"/>
</dbReference>
<name>A0A1H1SKG0_9BRAD</name>
<evidence type="ECO:0000256" key="5">
    <source>
        <dbReference type="ARBA" id="ARBA00022989"/>
    </source>
</evidence>
<evidence type="ECO:0000313" key="9">
    <source>
        <dbReference type="EMBL" id="SDS48432.1"/>
    </source>
</evidence>
<gene>
    <name evidence="9" type="ORF">SAMN05444158_2203</name>
</gene>
<comment type="subcellular location">
    <subcellularLocation>
        <location evidence="1 7">Cell membrane</location>
        <topology evidence="1 7">Multi-pass membrane protein</topology>
    </subcellularLocation>
</comment>
<dbReference type="GO" id="GO:0005886">
    <property type="term" value="C:plasma membrane"/>
    <property type="evidence" value="ECO:0007669"/>
    <property type="project" value="UniProtKB-SubCell"/>
</dbReference>
<organism evidence="9 10">
    <name type="scientific">Bradyrhizobium canariense</name>
    <dbReference type="NCBI Taxonomy" id="255045"/>
    <lineage>
        <taxon>Bacteria</taxon>
        <taxon>Pseudomonadati</taxon>
        <taxon>Pseudomonadota</taxon>
        <taxon>Alphaproteobacteria</taxon>
        <taxon>Hyphomicrobiales</taxon>
        <taxon>Nitrobacteraceae</taxon>
        <taxon>Bradyrhizobium</taxon>
    </lineage>
</organism>
<sequence>MKARIAWALASIAVGVVLVLLWQIIADMKILSPAFFPGPDRTWKAFTRAAASGDLAPRVYATVWRMLIGWALASVLGVLLGSLIGSSPRLRRLLGPILEFLRPLPASATIPIFIVLLGLSNAMVLTVVAFGALWPMLLGTVHGFEAVEPRLYEVARVLHLSKASVILKIALPSALPDILSGLRLSLTVALILTVVCEMLIGVDGLGSWTLISARAFRSPDLYAGVFLLGIIGYLGASILTMVSNRLLAWKARSP</sequence>
<dbReference type="InterPro" id="IPR035906">
    <property type="entry name" value="MetI-like_sf"/>
</dbReference>
<dbReference type="GO" id="GO:0055085">
    <property type="term" value="P:transmembrane transport"/>
    <property type="evidence" value="ECO:0007669"/>
    <property type="project" value="InterPro"/>
</dbReference>
<keyword evidence="6 7" id="KW-0472">Membrane</keyword>
<evidence type="ECO:0000256" key="1">
    <source>
        <dbReference type="ARBA" id="ARBA00004651"/>
    </source>
</evidence>
<dbReference type="RefSeq" id="WP_244549035.1">
    <property type="nucleotide sequence ID" value="NZ_LT629750.1"/>
</dbReference>
<evidence type="ECO:0000256" key="7">
    <source>
        <dbReference type="RuleBase" id="RU363032"/>
    </source>
</evidence>
<feature type="transmembrane region" description="Helical" evidence="7">
    <location>
        <begin position="221"/>
        <end position="242"/>
    </location>
</feature>
<dbReference type="SUPFAM" id="SSF161098">
    <property type="entry name" value="MetI-like"/>
    <property type="match status" value="1"/>
</dbReference>
<evidence type="ECO:0000313" key="10">
    <source>
        <dbReference type="Proteomes" id="UP000243904"/>
    </source>
</evidence>
<evidence type="ECO:0000259" key="8">
    <source>
        <dbReference type="PROSITE" id="PS50928"/>
    </source>
</evidence>
<reference evidence="10" key="1">
    <citation type="submission" date="2016-10" db="EMBL/GenBank/DDBJ databases">
        <authorList>
            <person name="Varghese N."/>
            <person name="Submissions S."/>
        </authorList>
    </citation>
    <scope>NUCLEOTIDE SEQUENCE [LARGE SCALE GENOMIC DNA]</scope>
    <source>
        <strain evidence="10">GAS369</strain>
    </source>
</reference>
<dbReference type="AlphaFoldDB" id="A0A1H1SKG0"/>
<keyword evidence="2 7" id="KW-0813">Transport</keyword>
<evidence type="ECO:0000256" key="6">
    <source>
        <dbReference type="ARBA" id="ARBA00023136"/>
    </source>
</evidence>
<feature type="domain" description="ABC transmembrane type-1" evidence="8">
    <location>
        <begin position="59"/>
        <end position="243"/>
    </location>
</feature>
<comment type="similarity">
    <text evidence="7">Belongs to the binding-protein-dependent transport system permease family.</text>
</comment>
<evidence type="ECO:0000256" key="4">
    <source>
        <dbReference type="ARBA" id="ARBA00022692"/>
    </source>
</evidence>
<feature type="transmembrane region" description="Helical" evidence="7">
    <location>
        <begin position="7"/>
        <end position="25"/>
    </location>
</feature>
<keyword evidence="4 7" id="KW-0812">Transmembrane</keyword>
<dbReference type="CDD" id="cd06261">
    <property type="entry name" value="TM_PBP2"/>
    <property type="match status" value="1"/>
</dbReference>
<dbReference type="EMBL" id="LT629750">
    <property type="protein sequence ID" value="SDS48432.1"/>
    <property type="molecule type" value="Genomic_DNA"/>
</dbReference>
<dbReference type="Proteomes" id="UP000243904">
    <property type="component" value="Chromosome I"/>
</dbReference>
<dbReference type="Gene3D" id="1.10.3720.10">
    <property type="entry name" value="MetI-like"/>
    <property type="match status" value="1"/>
</dbReference>
<evidence type="ECO:0000256" key="3">
    <source>
        <dbReference type="ARBA" id="ARBA00022475"/>
    </source>
</evidence>
<accession>A0A1H1SKG0</accession>
<feature type="transmembrane region" description="Helical" evidence="7">
    <location>
        <begin position="183"/>
        <end position="201"/>
    </location>
</feature>
<keyword evidence="3" id="KW-1003">Cell membrane</keyword>
<keyword evidence="5 7" id="KW-1133">Transmembrane helix</keyword>
<dbReference type="Pfam" id="PF00528">
    <property type="entry name" value="BPD_transp_1"/>
    <property type="match status" value="1"/>
</dbReference>
<dbReference type="PANTHER" id="PTHR30151">
    <property type="entry name" value="ALKANE SULFONATE ABC TRANSPORTER-RELATED, MEMBRANE SUBUNIT"/>
    <property type="match status" value="1"/>
</dbReference>